<dbReference type="AlphaFoldDB" id="T2HSE7"/>
<keyword evidence="2" id="KW-0614">Plasmid</keyword>
<proteinExistence type="inferred from homology"/>
<dbReference type="EMBL" id="AB702969">
    <property type="protein sequence ID" value="BAN82920.1"/>
    <property type="molecule type" value="Genomic_DNA"/>
</dbReference>
<reference evidence="2" key="1">
    <citation type="journal article" date="2013" name="Plasmid">
        <title>Entire sequence of the colonization factor coli surface antigen 6-encoding plasmid pCss165 from an enterotoxigenic Escherichia coli clinical isolate.</title>
        <authorList>
            <person name="Wajima T."/>
            <person name="Sabui S."/>
            <person name="Kano S."/>
            <person name="Ramamurthy T."/>
            <person name="Chatterjee N.S."/>
            <person name="Hamabata T."/>
        </authorList>
    </citation>
    <scope>NUCLEOTIDE SEQUENCE</scope>
    <source>
        <strain evidence="2">4266 delta cssB::Km</strain>
        <plasmid evidence="2">pCss165Kan</plasmid>
    </source>
</reference>
<evidence type="ECO:0000313" key="2">
    <source>
        <dbReference type="EMBL" id="BAN82920.1"/>
    </source>
</evidence>
<accession>T2HSE7</accession>
<dbReference type="InterPro" id="IPR009057">
    <property type="entry name" value="Homeodomain-like_sf"/>
</dbReference>
<dbReference type="GO" id="GO:0004803">
    <property type="term" value="F:transposase activity"/>
    <property type="evidence" value="ECO:0007669"/>
    <property type="project" value="InterPro"/>
</dbReference>
<sequence length="150" mass="17549">MFTEEEKIRAIELYFKYGKKLAPVVRELGYPSKRNLRRWIRSWEAGGGAKESIRHKPRYTDEQKQVAVDIILTTAAAWRLPAELWVIPVPMCSFAGLMNVTPTDDVYLPVRPVRLRPLNQKSNVRLSWHSVHDKYQPVKSEITEYRLPCR</sequence>
<dbReference type="GO" id="GO:0006313">
    <property type="term" value="P:DNA transposition"/>
    <property type="evidence" value="ECO:0007669"/>
    <property type="project" value="InterPro"/>
</dbReference>
<organism evidence="2">
    <name type="scientific">Escherichia coli</name>
    <dbReference type="NCBI Taxonomy" id="562"/>
    <lineage>
        <taxon>Bacteria</taxon>
        <taxon>Pseudomonadati</taxon>
        <taxon>Pseudomonadota</taxon>
        <taxon>Gammaproteobacteria</taxon>
        <taxon>Enterobacterales</taxon>
        <taxon>Enterobacteriaceae</taxon>
        <taxon>Escherichia</taxon>
    </lineage>
</organism>
<protein>
    <submittedName>
        <fullName evidence="2">IS3 family transposase</fullName>
    </submittedName>
</protein>
<geneLocation type="plasmid" evidence="2">
    <name>pCss165Kan</name>
</geneLocation>
<dbReference type="SUPFAM" id="SSF46689">
    <property type="entry name" value="Homeodomain-like"/>
    <property type="match status" value="1"/>
</dbReference>
<name>T2HSE7_ECOLX</name>
<comment type="similarity">
    <text evidence="1">Belongs to the transposase 8 family.</text>
</comment>
<dbReference type="InterPro" id="IPR002514">
    <property type="entry name" value="Transposase_8"/>
</dbReference>
<dbReference type="Pfam" id="PF01527">
    <property type="entry name" value="HTH_Tnp_1"/>
    <property type="match status" value="1"/>
</dbReference>
<evidence type="ECO:0000256" key="1">
    <source>
        <dbReference type="ARBA" id="ARBA00009964"/>
    </source>
</evidence>
<dbReference type="GO" id="GO:0003677">
    <property type="term" value="F:DNA binding"/>
    <property type="evidence" value="ECO:0007669"/>
    <property type="project" value="InterPro"/>
</dbReference>